<keyword evidence="9" id="KW-0444">Lipid biosynthesis</keyword>
<gene>
    <name evidence="13" type="ORF">DET51_10232</name>
    <name evidence="12" type="ORF">DET64_10232</name>
</gene>
<dbReference type="PANTHER" id="PTHR10434:SF11">
    <property type="entry name" value="1-ACYL-SN-GLYCEROL-3-PHOSPHATE ACYLTRANSFERASE"/>
    <property type="match status" value="1"/>
</dbReference>
<dbReference type="AlphaFoldDB" id="A0A368V6Y9"/>
<dbReference type="Pfam" id="PF01553">
    <property type="entry name" value="Acyltransferase"/>
    <property type="match status" value="1"/>
</dbReference>
<keyword evidence="15" id="KW-1185">Reference proteome</keyword>
<keyword evidence="10" id="KW-1133">Transmembrane helix</keyword>
<comment type="caution">
    <text evidence="13">The sequence shown here is derived from an EMBL/GenBank/DDBJ whole genome shotgun (WGS) entry which is preliminary data.</text>
</comment>
<evidence type="ECO:0000256" key="10">
    <source>
        <dbReference type="SAM" id="Phobius"/>
    </source>
</evidence>
<dbReference type="InterPro" id="IPR002123">
    <property type="entry name" value="Plipid/glycerol_acylTrfase"/>
</dbReference>
<dbReference type="EC" id="2.3.1.51" evidence="5 9"/>
<dbReference type="NCBIfam" id="TIGR00530">
    <property type="entry name" value="AGP_acyltrn"/>
    <property type="match status" value="1"/>
</dbReference>
<dbReference type="InterPro" id="IPR004552">
    <property type="entry name" value="AGP_acyltrans"/>
</dbReference>
<keyword evidence="8 9" id="KW-0012">Acyltransferase</keyword>
<name>A0A368V6Y9_MARNT</name>
<evidence type="ECO:0000313" key="14">
    <source>
        <dbReference type="Proteomes" id="UP000252795"/>
    </source>
</evidence>
<evidence type="ECO:0000259" key="11">
    <source>
        <dbReference type="SMART" id="SM00563"/>
    </source>
</evidence>
<feature type="transmembrane region" description="Helical" evidence="10">
    <location>
        <begin position="97"/>
        <end position="116"/>
    </location>
</feature>
<dbReference type="EMBL" id="QNSA01000002">
    <property type="protein sequence ID" value="RBP76013.1"/>
    <property type="molecule type" value="Genomic_DNA"/>
</dbReference>
<evidence type="ECO:0000256" key="9">
    <source>
        <dbReference type="RuleBase" id="RU361267"/>
    </source>
</evidence>
<evidence type="ECO:0000256" key="4">
    <source>
        <dbReference type="ARBA" id="ARBA00008655"/>
    </source>
</evidence>
<keyword evidence="7 9" id="KW-0808">Transferase</keyword>
<dbReference type="Proteomes" id="UP000253065">
    <property type="component" value="Unassembled WGS sequence"/>
</dbReference>
<dbReference type="PANTHER" id="PTHR10434">
    <property type="entry name" value="1-ACYL-SN-GLYCEROL-3-PHOSPHATE ACYLTRANSFERASE"/>
    <property type="match status" value="1"/>
</dbReference>
<dbReference type="GO" id="GO:0016024">
    <property type="term" value="P:CDP-diacylglycerol biosynthetic process"/>
    <property type="evidence" value="ECO:0007669"/>
    <property type="project" value="UniProtKB-UniPathway"/>
</dbReference>
<dbReference type="SMART" id="SM00563">
    <property type="entry name" value="PlsC"/>
    <property type="match status" value="1"/>
</dbReference>
<evidence type="ECO:0000256" key="6">
    <source>
        <dbReference type="ARBA" id="ARBA00016139"/>
    </source>
</evidence>
<dbReference type="SUPFAM" id="SSF69593">
    <property type="entry name" value="Glycerol-3-phosphate (1)-acyltransferase"/>
    <property type="match status" value="1"/>
</dbReference>
<dbReference type="RefSeq" id="WP_113879085.1">
    <property type="nucleotide sequence ID" value="NZ_QNSA01000002.1"/>
</dbReference>
<evidence type="ECO:0000256" key="8">
    <source>
        <dbReference type="ARBA" id="ARBA00023315"/>
    </source>
</evidence>
<dbReference type="GO" id="GO:0003841">
    <property type="term" value="F:1-acylglycerol-3-phosphate O-acyltransferase activity"/>
    <property type="evidence" value="ECO:0007669"/>
    <property type="project" value="UniProtKB-UniRule"/>
</dbReference>
<keyword evidence="9" id="KW-1208">Phospholipid metabolism</keyword>
<evidence type="ECO:0000256" key="5">
    <source>
        <dbReference type="ARBA" id="ARBA00013211"/>
    </source>
</evidence>
<keyword evidence="10" id="KW-0472">Membrane</keyword>
<evidence type="ECO:0000313" key="15">
    <source>
        <dbReference type="Proteomes" id="UP000253065"/>
    </source>
</evidence>
<comment type="catalytic activity">
    <reaction evidence="1 9">
        <text>a 1-acyl-sn-glycero-3-phosphate + an acyl-CoA = a 1,2-diacyl-sn-glycero-3-phosphate + CoA</text>
        <dbReference type="Rhea" id="RHEA:19709"/>
        <dbReference type="ChEBI" id="CHEBI:57287"/>
        <dbReference type="ChEBI" id="CHEBI:57970"/>
        <dbReference type="ChEBI" id="CHEBI:58342"/>
        <dbReference type="ChEBI" id="CHEBI:58608"/>
        <dbReference type="EC" id="2.3.1.51"/>
    </reaction>
</comment>
<keyword evidence="9" id="KW-0443">Lipid metabolism</keyword>
<sequence length="239" mass="26441">MSQVRKILAWLSVPVVCLVMMLLYLLRPFNPDNNRILGWVVARIGRCILGMKRPLYGAENMPKDRPTVIIANHQQNDDLFVMGDLLPPRGVAVGKSSLVWVPFFGQVFWLGGNIILNRGRAAKAVATMQATSDAINRERKSIWVFPEGTRSRGRGLGSFKKGAFHMAVAAGAPITMVCAGEYHGKTRGWTGRREPVPLRILPPVETQGMTSSDIPELMHRCRQQMEEAIADLALTHGTA</sequence>
<dbReference type="EMBL" id="QPJB01000002">
    <property type="protein sequence ID" value="RCW36886.1"/>
    <property type="molecule type" value="Genomic_DNA"/>
</dbReference>
<dbReference type="Proteomes" id="UP000252795">
    <property type="component" value="Unassembled WGS sequence"/>
</dbReference>
<comment type="domain">
    <text evidence="9">The HXXXXD motif is essential for acyltransferase activity and may constitute the binding site for the phosphate moiety of the glycerol-3-phosphate.</text>
</comment>
<evidence type="ECO:0000313" key="13">
    <source>
        <dbReference type="EMBL" id="RCW36886.1"/>
    </source>
</evidence>
<evidence type="ECO:0000256" key="3">
    <source>
        <dbReference type="ARBA" id="ARBA00005189"/>
    </source>
</evidence>
<feature type="domain" description="Phospholipid/glycerol acyltransferase" evidence="11">
    <location>
        <begin position="67"/>
        <end position="182"/>
    </location>
</feature>
<evidence type="ECO:0000256" key="2">
    <source>
        <dbReference type="ARBA" id="ARBA00004728"/>
    </source>
</evidence>
<keyword evidence="10" id="KW-0812">Transmembrane</keyword>
<evidence type="ECO:0000256" key="1">
    <source>
        <dbReference type="ARBA" id="ARBA00001141"/>
    </source>
</evidence>
<dbReference type="CDD" id="cd07989">
    <property type="entry name" value="LPLAT_AGPAT-like"/>
    <property type="match status" value="1"/>
</dbReference>
<comment type="similarity">
    <text evidence="4 9">Belongs to the 1-acyl-sn-glycerol-3-phosphate acyltransferase family.</text>
</comment>
<feature type="transmembrane region" description="Helical" evidence="10">
    <location>
        <begin position="7"/>
        <end position="26"/>
    </location>
</feature>
<comment type="pathway">
    <text evidence="2">Phospholipid metabolism; CDP-diacylglycerol biosynthesis; CDP-diacylglycerol from sn-glycerol 3-phosphate: step 2/3.</text>
</comment>
<evidence type="ECO:0000313" key="12">
    <source>
        <dbReference type="EMBL" id="RBP76013.1"/>
    </source>
</evidence>
<comment type="pathway">
    <text evidence="3">Lipid metabolism.</text>
</comment>
<dbReference type="UniPathway" id="UPA00557">
    <property type="reaction ID" value="UER00613"/>
</dbReference>
<organism evidence="13 14">
    <name type="scientific">Marinobacter nauticus</name>
    <name type="common">Marinobacter hydrocarbonoclasticus</name>
    <name type="synonym">Marinobacter aquaeolei</name>
    <dbReference type="NCBI Taxonomy" id="2743"/>
    <lineage>
        <taxon>Bacteria</taxon>
        <taxon>Pseudomonadati</taxon>
        <taxon>Pseudomonadota</taxon>
        <taxon>Gammaproteobacteria</taxon>
        <taxon>Pseudomonadales</taxon>
        <taxon>Marinobacteraceae</taxon>
        <taxon>Marinobacter</taxon>
    </lineage>
</organism>
<reference evidence="13 14" key="1">
    <citation type="submission" date="2018-07" db="EMBL/GenBank/DDBJ databases">
        <title>Freshwater and sediment microbial communities from various areas in North America, analyzing microbe dynamics in response to fracking.</title>
        <authorList>
            <person name="Lamendella R."/>
        </authorList>
    </citation>
    <scope>NUCLEOTIDE SEQUENCE [LARGE SCALE GENOMIC DNA]</scope>
    <source>
        <strain evidence="13 14">114E</strain>
        <strain evidence="12 15">114E_o</strain>
    </source>
</reference>
<protein>
    <recommendedName>
        <fullName evidence="6 9">1-acyl-sn-glycerol-3-phosphate acyltransferase</fullName>
        <ecNumber evidence="5 9">2.3.1.51</ecNumber>
    </recommendedName>
</protein>
<evidence type="ECO:0000256" key="7">
    <source>
        <dbReference type="ARBA" id="ARBA00022679"/>
    </source>
</evidence>
<keyword evidence="9" id="KW-0594">Phospholipid biosynthesis</keyword>
<proteinExistence type="inferred from homology"/>
<accession>A0A368V6Y9</accession>
<dbReference type="GO" id="GO:0006654">
    <property type="term" value="P:phosphatidic acid biosynthetic process"/>
    <property type="evidence" value="ECO:0007669"/>
    <property type="project" value="TreeGrafter"/>
</dbReference>
<dbReference type="GO" id="GO:0005886">
    <property type="term" value="C:plasma membrane"/>
    <property type="evidence" value="ECO:0007669"/>
    <property type="project" value="TreeGrafter"/>
</dbReference>